<reference evidence="3" key="1">
    <citation type="journal article" date="2007" name="Science">
        <title>Draft genome of the filarial nematode parasite Brugia malayi.</title>
        <authorList>
            <person name="Ghedin E."/>
            <person name="Wang S."/>
            <person name="Spiro D."/>
            <person name="Caler E."/>
            <person name="Zhao Q."/>
            <person name="Crabtree J."/>
            <person name="Allen J.E."/>
            <person name="Delcher A.L."/>
            <person name="Guiliano D.B."/>
            <person name="Miranda-Saavedra D."/>
            <person name="Angiuoli S.V."/>
            <person name="Creasy T."/>
            <person name="Amedeo P."/>
            <person name="Haas B."/>
            <person name="El-Sayed N.M."/>
            <person name="Wortman J.R."/>
            <person name="Feldblyum T."/>
            <person name="Tallon L."/>
            <person name="Schatz M."/>
            <person name="Shumway M."/>
            <person name="Koo H."/>
            <person name="Salzberg S.L."/>
            <person name="Schobel S."/>
            <person name="Pertea M."/>
            <person name="Pop M."/>
            <person name="White O."/>
            <person name="Barton G.J."/>
            <person name="Carlow C.K."/>
            <person name="Crawford M.J."/>
            <person name="Daub J."/>
            <person name="Dimmic M.W."/>
            <person name="Estes C.F."/>
            <person name="Foster J.M."/>
            <person name="Ganatra M."/>
            <person name="Gregory W.F."/>
            <person name="Johnson N.M."/>
            <person name="Jin J."/>
            <person name="Komuniecki R."/>
            <person name="Korf I."/>
            <person name="Kumar S."/>
            <person name="Laney S."/>
            <person name="Li B.W."/>
            <person name="Li W."/>
            <person name="Lindblom T.H."/>
            <person name="Lustigman S."/>
            <person name="Ma D."/>
            <person name="Maina C.V."/>
            <person name="Martin D.M."/>
            <person name="McCarter J.P."/>
            <person name="McReynolds L."/>
            <person name="Mitreva M."/>
            <person name="Nutman T.B."/>
            <person name="Parkinson J."/>
            <person name="Peregrin-Alvarez J.M."/>
            <person name="Poole C."/>
            <person name="Ren Q."/>
            <person name="Saunders L."/>
            <person name="Sluder A.E."/>
            <person name="Smith K."/>
            <person name="Stanke M."/>
            <person name="Unnasch T.R."/>
            <person name="Ware J."/>
            <person name="Wei A.D."/>
            <person name="Weil G."/>
            <person name="Williams D.J."/>
            <person name="Zhang Y."/>
            <person name="Williams S.A."/>
            <person name="Fraser-Liggett C."/>
            <person name="Slatko B."/>
            <person name="Blaxter M.L."/>
            <person name="Scott A.L."/>
        </authorList>
    </citation>
    <scope>NUCLEOTIDE SEQUENCE</scope>
    <source>
        <strain evidence="3">FR3</strain>
    </source>
</reference>
<dbReference type="AlphaFoldDB" id="A0A4E9FG23"/>
<keyword evidence="1" id="KW-1133">Transmembrane helix</keyword>
<proteinExistence type="predicted"/>
<dbReference type="RefSeq" id="XP_042935697.1">
    <property type="nucleotide sequence ID" value="XM_043079763.1"/>
</dbReference>
<dbReference type="Gene3D" id="3.40.720.10">
    <property type="entry name" value="Alkaline Phosphatase, subunit A"/>
    <property type="match status" value="1"/>
</dbReference>
<organism evidence="2">
    <name type="scientific">Brugia malayi</name>
    <name type="common">Filarial nematode worm</name>
    <dbReference type="NCBI Taxonomy" id="6279"/>
    <lineage>
        <taxon>Eukaryota</taxon>
        <taxon>Metazoa</taxon>
        <taxon>Ecdysozoa</taxon>
        <taxon>Nematoda</taxon>
        <taxon>Chromadorea</taxon>
        <taxon>Rhabditida</taxon>
        <taxon>Spirurina</taxon>
        <taxon>Spiruromorpha</taxon>
        <taxon>Filarioidea</taxon>
        <taxon>Onchocercidae</taxon>
        <taxon>Brugia</taxon>
    </lineage>
</organism>
<protein>
    <submittedName>
        <fullName evidence="2 4">Uncharacterized protein</fullName>
    </submittedName>
</protein>
<keyword evidence="1" id="KW-0812">Transmembrane</keyword>
<sequence length="643" mass="75201">MAKLKAVKSLIAFTLIIGLFFVIINLYLRDIYNTQITLQQSISRFLEGIDHSTDLTFQKVDECHLTKLDPWDPHVVPYLYPNWNPLKTCRISHQMHVELKNSTVRMLNETTSKCQYRCLYVNDELNLKRNNWIKMEKNVAYNESCDFIETHCTENEKTTFRYIFDQVVKQSGKVFQEEDELHPGVFMLVLDSTSSSSGIRTIMETNQVLRQFYDATTFYYHNKVGLNSRPNAFAIFSGTRISQLDERHFPGKSDSEYLNSCKDGVKKNETVTYDFINQSYASIIAEDWIGAFNWPNCKGYGYPPTDHFCNAMVLRSTVKQPNKEEKDFEKYFYKADCQEPYHKVMNYASKFLDEYNGISKFVVIWLSLMTHDSASGLYRTDKYFANFFRKHVNNLNNSFVFLMGDHGLRFGGIRSTRPGQMEDNNPLFMVALPKYLRSNEQLILNLKQNSRRHTSQFDFYATLYDIARYARKDNFQKWDEHDFRNEFGDIRGGIRAKSILRPILYDRTCEEMEIPDEYCICEQIWHKTDIHSDDVTNAAQFLINDINNFLKQKNLTEICETLDFIEVISAEYHETKATLKIVVSASPSNGKYEAQLLKEKDNFKIITKITRLDQYGNQGYCAPAEDIRPLCYCRQQLKKAATQ</sequence>
<accession>A0A4E9FG23</accession>
<dbReference type="GeneID" id="66057563"/>
<dbReference type="EMBL" id="CAAKNF010000194">
    <property type="protein sequence ID" value="VIO95442.1"/>
    <property type="molecule type" value="Genomic_DNA"/>
</dbReference>
<dbReference type="InterPro" id="IPR004245">
    <property type="entry name" value="DUF229"/>
</dbReference>
<evidence type="ECO:0000256" key="1">
    <source>
        <dbReference type="SAM" id="Phobius"/>
    </source>
</evidence>
<dbReference type="OrthoDB" id="5782315at2759"/>
<accession>A0A8L7SN04</accession>
<keyword evidence="1" id="KW-0472">Membrane</keyword>
<feature type="transmembrane region" description="Helical" evidence="1">
    <location>
        <begin position="7"/>
        <end position="28"/>
    </location>
</feature>
<dbReference type="WBParaSite" id="Bm1124.1">
    <property type="protein sequence ID" value="Bm1124.1"/>
    <property type="gene ID" value="WBGene00221385"/>
</dbReference>
<dbReference type="CDD" id="cd16021">
    <property type="entry name" value="ALP_like"/>
    <property type="match status" value="1"/>
</dbReference>
<evidence type="ECO:0000313" key="2">
    <source>
        <dbReference type="EMBL" id="VIO95442.1"/>
    </source>
</evidence>
<evidence type="ECO:0000313" key="3">
    <source>
        <dbReference type="Proteomes" id="UP000006672"/>
    </source>
</evidence>
<keyword evidence="3" id="KW-1185">Reference proteome</keyword>
<gene>
    <name evidence="2" type="primary">Bm1124</name>
    <name evidence="2" type="ORF">BM_BM1124</name>
</gene>
<dbReference type="Pfam" id="PF02995">
    <property type="entry name" value="DUF229"/>
    <property type="match status" value="1"/>
</dbReference>
<name>A0A4E9FG23_BRUMA</name>
<dbReference type="PANTHER" id="PTHR10974:SF75">
    <property type="entry name" value="SULFATASE DOMAIN-CONTAINING PROTEIN"/>
    <property type="match status" value="1"/>
</dbReference>
<dbReference type="GO" id="GO:0005615">
    <property type="term" value="C:extracellular space"/>
    <property type="evidence" value="ECO:0007669"/>
    <property type="project" value="TreeGrafter"/>
</dbReference>
<dbReference type="SUPFAM" id="SSF53649">
    <property type="entry name" value="Alkaline phosphatase-like"/>
    <property type="match status" value="1"/>
</dbReference>
<reference evidence="4" key="3">
    <citation type="submission" date="2022-04" db="UniProtKB">
        <authorList>
            <consortium name="WormBaseParasite"/>
        </authorList>
    </citation>
    <scope>IDENTIFICATION</scope>
</reference>
<evidence type="ECO:0000313" key="4">
    <source>
        <dbReference type="WBParaSite" id="Bm1124.1"/>
    </source>
</evidence>
<dbReference type="Proteomes" id="UP000006672">
    <property type="component" value="Unassembled WGS sequence"/>
</dbReference>
<reference evidence="2" key="2">
    <citation type="submission" date="2019-04" db="EMBL/GenBank/DDBJ databases">
        <authorList>
            <person name="Howe K."/>
            <person name="Paulini M."/>
            <person name="Williams G."/>
        </authorList>
    </citation>
    <scope>NUCLEOTIDE SEQUENCE [LARGE SCALE GENOMIC DNA]</scope>
    <source>
        <strain evidence="2">FR3</strain>
    </source>
</reference>
<dbReference type="PANTHER" id="PTHR10974">
    <property type="entry name" value="FI08016P-RELATED"/>
    <property type="match status" value="1"/>
</dbReference>
<dbReference type="KEGG" id="bmy:BM_BM1124"/>
<dbReference type="CTD" id="66057563"/>
<dbReference type="InterPro" id="IPR017850">
    <property type="entry name" value="Alkaline_phosphatase_core_sf"/>
</dbReference>